<organism evidence="4 5">
    <name type="scientific">Salmonella enterica subsp. houtenae serovar 50:g,z51:-</name>
    <dbReference type="NCBI Taxonomy" id="1173947"/>
    <lineage>
        <taxon>Bacteria</taxon>
        <taxon>Pseudomonadati</taxon>
        <taxon>Pseudomonadota</taxon>
        <taxon>Gammaproteobacteria</taxon>
        <taxon>Enterobacterales</taxon>
        <taxon>Enterobacteriaceae</taxon>
        <taxon>Salmonella</taxon>
    </lineage>
</organism>
<evidence type="ECO:0000313" key="2">
    <source>
        <dbReference type="EMBL" id="PNO27373.1"/>
    </source>
</evidence>
<reference evidence="5" key="1">
    <citation type="submission" date="2017-12" db="EMBL/GenBank/DDBJ databases">
        <title>FDA dAtabase for Regulatory Grade micrObial Sequences (FDA-ARGOS): Supporting development and validation of Infectious Disease Dx tests.</title>
        <authorList>
            <person name="Sichtig H."/>
            <person name="Tallon L."/>
            <person name="Sadzewicz L."/>
            <person name="Sengamalay N."/>
            <person name="Nagaraj S."/>
            <person name="Vavikolanu K."/>
            <person name="Aluvathingal J."/>
            <person name="Nadendla S."/>
            <person name="Pirone D.C."/>
            <person name="Hoffman M."/>
            <person name="Muruvanda T."/>
            <person name="Allard M."/>
            <person name="Evans P."/>
        </authorList>
    </citation>
    <scope>NUCLEOTIDE SEQUENCE [LARGE SCALE GENOMIC DNA]</scope>
    <source>
        <strain evidence="5">FDAARGOS_55</strain>
    </source>
</reference>
<dbReference type="InterPro" id="IPR020280">
    <property type="entry name" value="MccV"/>
</dbReference>
<comment type="caution">
    <text evidence="4">The sequence shown here is derived from an EMBL/GenBank/DDBJ whole genome shotgun (WGS) entry which is preliminary data.</text>
</comment>
<dbReference type="EMBL" id="JWSP02000003">
    <property type="protein sequence ID" value="PNO36308.1"/>
    <property type="molecule type" value="Genomic_DNA"/>
</dbReference>
<evidence type="ECO:0000313" key="5">
    <source>
        <dbReference type="Proteomes" id="UP000236163"/>
    </source>
</evidence>
<proteinExistence type="predicted"/>
<reference evidence="4" key="2">
    <citation type="submission" date="2017-12" db="EMBL/GenBank/DDBJ databases">
        <title>FDA dAtabase for Regulatory Grade micrObial Sequences (FDA-ARGOS): Supporting development and validation of Infectious Disease Dx tests.</title>
        <authorList>
            <person name="Pirone C."/>
            <person name="Hoffman M."/>
            <person name="Muruvanda T."/>
            <person name="Allard M."/>
            <person name="Evans P."/>
            <person name="Tallon L.J."/>
            <person name="Sadzewicz L."/>
            <person name="Sengamalay N."/>
            <person name="Nagaraj S."/>
            <person name="Vavikolanu K."/>
            <person name="Aluvathingal J."/>
            <person name="Nadendla S."/>
            <person name="Hobson J."/>
            <person name="Sichtig H."/>
        </authorList>
    </citation>
    <scope>NUCLEOTIDE SEQUENCE</scope>
    <source>
        <strain evidence="4">FDAARGOS_55</strain>
    </source>
</reference>
<evidence type="ECO:0000313" key="3">
    <source>
        <dbReference type="EMBL" id="PNO27641.1"/>
    </source>
</evidence>
<sequence>MRELNEHEIKCAAGGQDYGREIAQGAGAAAGTFVAGGGGAIVGPIVAGMVYDWASNKTPDSALSPSGLGSTLKKKPEGLPSEAWNYAEGRMCNWSPNNLNDVCK</sequence>
<feature type="compositionally biased region" description="Polar residues" evidence="1">
    <location>
        <begin position="60"/>
        <end position="69"/>
    </location>
</feature>
<name>A0A1J6ZK55_SALHO</name>
<protein>
    <submittedName>
        <fullName evidence="4">Colicin</fullName>
    </submittedName>
</protein>
<dbReference type="AlphaFoldDB" id="A0A1J6ZK55"/>
<dbReference type="Pfam" id="PF17508">
    <property type="entry name" value="MccV"/>
    <property type="match status" value="1"/>
</dbReference>
<gene>
    <name evidence="4" type="ORF">RK55_000410</name>
    <name evidence="3" type="ORF">RK55_022745</name>
    <name evidence="2" type="ORF">RK55_024335</name>
</gene>
<feature type="region of interest" description="Disordered" evidence="1">
    <location>
        <begin position="60"/>
        <end position="79"/>
    </location>
</feature>
<dbReference type="EMBL" id="JWSP02000006">
    <property type="protein sequence ID" value="PNO27641.1"/>
    <property type="molecule type" value="Genomic_DNA"/>
</dbReference>
<dbReference type="EMBL" id="JWSP02000007">
    <property type="protein sequence ID" value="PNO27373.1"/>
    <property type="molecule type" value="Genomic_DNA"/>
</dbReference>
<evidence type="ECO:0000313" key="4">
    <source>
        <dbReference type="EMBL" id="PNO36308.1"/>
    </source>
</evidence>
<dbReference type="Proteomes" id="UP000236163">
    <property type="component" value="Unassembled WGS sequence"/>
</dbReference>
<evidence type="ECO:0000256" key="1">
    <source>
        <dbReference type="SAM" id="MobiDB-lite"/>
    </source>
</evidence>
<accession>A0A1J6ZK55</accession>